<dbReference type="PATRIC" id="fig|1415166.3.peg.4830"/>
<evidence type="ECO:0000256" key="1">
    <source>
        <dbReference type="SAM" id="MobiDB-lite"/>
    </source>
</evidence>
<evidence type="ECO:0008006" key="5">
    <source>
        <dbReference type="Google" id="ProtNLM"/>
    </source>
</evidence>
<proteinExistence type="predicted"/>
<feature type="chain" id="PRO_5004871770" description="Secreted protein" evidence="2">
    <location>
        <begin position="21"/>
        <end position="94"/>
    </location>
</feature>
<dbReference type="Proteomes" id="UP000019150">
    <property type="component" value="Chromosome"/>
</dbReference>
<gene>
    <name evidence="3" type="ORF">NONO_c46960</name>
</gene>
<evidence type="ECO:0000256" key="2">
    <source>
        <dbReference type="SAM" id="SignalP"/>
    </source>
</evidence>
<feature type="signal peptide" evidence="2">
    <location>
        <begin position="1"/>
        <end position="20"/>
    </location>
</feature>
<accession>W5TJG4</accession>
<dbReference type="HOGENOM" id="CLU_2383238_0_0_11"/>
<evidence type="ECO:0000313" key="3">
    <source>
        <dbReference type="EMBL" id="AHH19480.1"/>
    </source>
</evidence>
<keyword evidence="2" id="KW-0732">Signal</keyword>
<feature type="region of interest" description="Disordered" evidence="1">
    <location>
        <begin position="60"/>
        <end position="94"/>
    </location>
</feature>
<sequence length="94" mass="9757">MTWMTMFAGAVAVSAVVAGAASIAAADPDCGSAMTSCREAPAIAPVAHTPTQWTKTVTVTRRPTPGTKRPMTNGKNPSTTRTRTPTFTSGHPKK</sequence>
<dbReference type="EMBL" id="CP006850">
    <property type="protein sequence ID" value="AHH19480.1"/>
    <property type="molecule type" value="Genomic_DNA"/>
</dbReference>
<reference evidence="3 4" key="1">
    <citation type="journal article" date="2014" name="Appl. Environ. Microbiol.">
        <title>Insights into the Microbial Degradation of Rubber and Gutta-Percha by Analysis of the Complete Genome of Nocardia nova SH22a.</title>
        <authorList>
            <person name="Luo Q."/>
            <person name="Hiessl S."/>
            <person name="Poehlein A."/>
            <person name="Daniel R."/>
            <person name="Steinbuchel A."/>
        </authorList>
    </citation>
    <scope>NUCLEOTIDE SEQUENCE [LARGE SCALE GENOMIC DNA]</scope>
    <source>
        <strain evidence="3">SH22a</strain>
    </source>
</reference>
<dbReference type="RefSeq" id="WP_148306932.1">
    <property type="nucleotide sequence ID" value="NZ_CP006850.1"/>
</dbReference>
<protein>
    <recommendedName>
        <fullName evidence="5">Secreted protein</fullName>
    </recommendedName>
</protein>
<evidence type="ECO:0000313" key="4">
    <source>
        <dbReference type="Proteomes" id="UP000019150"/>
    </source>
</evidence>
<dbReference type="AlphaFoldDB" id="W5TJG4"/>
<dbReference type="KEGG" id="nno:NONO_c46960"/>
<name>W5TJG4_9NOCA</name>
<keyword evidence="4" id="KW-1185">Reference proteome</keyword>
<organism evidence="3 4">
    <name type="scientific">Nocardia nova SH22a</name>
    <dbReference type="NCBI Taxonomy" id="1415166"/>
    <lineage>
        <taxon>Bacteria</taxon>
        <taxon>Bacillati</taxon>
        <taxon>Actinomycetota</taxon>
        <taxon>Actinomycetes</taxon>
        <taxon>Mycobacteriales</taxon>
        <taxon>Nocardiaceae</taxon>
        <taxon>Nocardia</taxon>
    </lineage>
</organism>